<feature type="region of interest" description="Disordered" evidence="1">
    <location>
        <begin position="283"/>
        <end position="341"/>
    </location>
</feature>
<feature type="region of interest" description="Disordered" evidence="1">
    <location>
        <begin position="51"/>
        <end position="83"/>
    </location>
</feature>
<accession>A0A6J4V384</accession>
<sequence length="341" mass="37998">MHTLGLRHHPRDEIPTATLESQLCGVEQPPSLARPIFAQLDRPFECVYRHADRAPPPRPPGRSLERRGHALVGPDERRRPVPDLPVGLVREHRRERRVGRVALGEAGRLVDRRAHERVAEGDPCAGDLDESDVDGRHEALGRLLSVVDRPRGGDDLAQYAAIVYRREQQQRARVRRQPGGLDGERLLQTLGQRQRRGKSGTAAALVCSQHHRQLDQREWVASSLRQQSFAHRRRELSMVRVEQLSGRRVMNAAEPQRGEPSVVYGALLVLAARREQGDRLVLDAPGDEGQDVGARAVQPLGVLGDDQQRRPLGDVGDQLEQGERDEESIGDLSLDHAEGGQ</sequence>
<protein>
    <submittedName>
        <fullName evidence="2">Uncharacterized protein</fullName>
    </submittedName>
</protein>
<reference evidence="2" key="1">
    <citation type="submission" date="2020-02" db="EMBL/GenBank/DDBJ databases">
        <authorList>
            <person name="Meier V. D."/>
        </authorList>
    </citation>
    <scope>NUCLEOTIDE SEQUENCE</scope>
    <source>
        <strain evidence="2">AVDCRST_MAG18</strain>
    </source>
</reference>
<dbReference type="AlphaFoldDB" id="A0A6J4V384"/>
<evidence type="ECO:0000313" key="2">
    <source>
        <dbReference type="EMBL" id="CAA9565546.1"/>
    </source>
</evidence>
<feature type="compositionally biased region" description="Basic and acidic residues" evidence="1">
    <location>
        <begin position="63"/>
        <end position="81"/>
    </location>
</feature>
<proteinExistence type="predicted"/>
<name>A0A6J4V384_9BACT</name>
<dbReference type="EMBL" id="CADCWN010000107">
    <property type="protein sequence ID" value="CAA9565546.1"/>
    <property type="molecule type" value="Genomic_DNA"/>
</dbReference>
<evidence type="ECO:0000256" key="1">
    <source>
        <dbReference type="SAM" id="MobiDB-lite"/>
    </source>
</evidence>
<gene>
    <name evidence="2" type="ORF">AVDCRST_MAG18-1445</name>
</gene>
<organism evidence="2">
    <name type="scientific">uncultured Thermomicrobiales bacterium</name>
    <dbReference type="NCBI Taxonomy" id="1645740"/>
    <lineage>
        <taxon>Bacteria</taxon>
        <taxon>Pseudomonadati</taxon>
        <taxon>Thermomicrobiota</taxon>
        <taxon>Thermomicrobia</taxon>
        <taxon>Thermomicrobiales</taxon>
        <taxon>environmental samples</taxon>
    </lineage>
</organism>